<comment type="caution">
    <text evidence="2">The sequence shown here is derived from an EMBL/GenBank/DDBJ whole genome shotgun (WGS) entry which is preliminary data.</text>
</comment>
<organism evidence="2 3">
    <name type="scientific">Miscanthus lutarioriparius</name>
    <dbReference type="NCBI Taxonomy" id="422564"/>
    <lineage>
        <taxon>Eukaryota</taxon>
        <taxon>Viridiplantae</taxon>
        <taxon>Streptophyta</taxon>
        <taxon>Embryophyta</taxon>
        <taxon>Tracheophyta</taxon>
        <taxon>Spermatophyta</taxon>
        <taxon>Magnoliopsida</taxon>
        <taxon>Liliopsida</taxon>
        <taxon>Poales</taxon>
        <taxon>Poaceae</taxon>
        <taxon>PACMAD clade</taxon>
        <taxon>Panicoideae</taxon>
        <taxon>Andropogonodae</taxon>
        <taxon>Andropogoneae</taxon>
        <taxon>Saccharinae</taxon>
        <taxon>Miscanthus</taxon>
    </lineage>
</organism>
<evidence type="ECO:0008006" key="4">
    <source>
        <dbReference type="Google" id="ProtNLM"/>
    </source>
</evidence>
<dbReference type="Pfam" id="PF09366">
    <property type="entry name" value="DUF1997"/>
    <property type="match status" value="1"/>
</dbReference>
<dbReference type="EMBL" id="CAJGYO010000001">
    <property type="protein sequence ID" value="CAD6202272.1"/>
    <property type="molecule type" value="Genomic_DNA"/>
</dbReference>
<dbReference type="OrthoDB" id="496281at2759"/>
<feature type="compositionally biased region" description="Basic and acidic residues" evidence="1">
    <location>
        <begin position="90"/>
        <end position="102"/>
    </location>
</feature>
<dbReference type="Proteomes" id="UP000604825">
    <property type="component" value="Unassembled WGS sequence"/>
</dbReference>
<sequence>MGATCKTEPVQCMGQQLAHDTAQTALKTARGLVPDALSSSSGGSMAKPSGLKRPCPPSRNSAGAAARGRNQPPQPQPPMASVTMPVPADEYNHRADGEHPEAEEAVEELEIENDDDITEGAAALFGEHPIDVDSGDGDVYRAAGSGGSTLLRSAADQRPSSRSRKGVVLSSPSPRPSLARCALKTPSYGGSREKVNPRDLFTFSYKFSTDIPMSETQGASIDEYLQNSPRIVGAVFPDQRKRRKINDEEWSVQLLPIQFLFLSASPVIVMRFVSKSGGKEYPPNVPVHATSLLLMEVTDYKLNGLDSNAMPSHLALTVRGLMYPQRQREGKKSLKGHVEMTVGFDLPPVLALVPESIIRGVGETVLRQMAEQMKQDLGTGLAADFKKYRREKLTERRTSP</sequence>
<dbReference type="AlphaFoldDB" id="A0A811M910"/>
<dbReference type="InterPro" id="IPR018971">
    <property type="entry name" value="DUF1997"/>
</dbReference>
<feature type="region of interest" description="Disordered" evidence="1">
    <location>
        <begin position="33"/>
        <end position="107"/>
    </location>
</feature>
<evidence type="ECO:0000313" key="3">
    <source>
        <dbReference type="Proteomes" id="UP000604825"/>
    </source>
</evidence>
<protein>
    <recommendedName>
        <fullName evidence="4">DUF1997 family protein</fullName>
    </recommendedName>
</protein>
<evidence type="ECO:0000313" key="2">
    <source>
        <dbReference type="EMBL" id="CAD6202272.1"/>
    </source>
</evidence>
<dbReference type="PANTHER" id="PTHR34133">
    <property type="entry name" value="OS07G0633000 PROTEIN"/>
    <property type="match status" value="1"/>
</dbReference>
<feature type="compositionally biased region" description="Low complexity" evidence="1">
    <location>
        <begin position="58"/>
        <end position="71"/>
    </location>
</feature>
<reference evidence="2" key="1">
    <citation type="submission" date="2020-10" db="EMBL/GenBank/DDBJ databases">
        <authorList>
            <person name="Han B."/>
            <person name="Lu T."/>
            <person name="Zhao Q."/>
            <person name="Huang X."/>
            <person name="Zhao Y."/>
        </authorList>
    </citation>
    <scope>NUCLEOTIDE SEQUENCE</scope>
</reference>
<gene>
    <name evidence="2" type="ORF">NCGR_LOCUS561</name>
</gene>
<keyword evidence="3" id="KW-1185">Reference proteome</keyword>
<name>A0A811M910_9POAL</name>
<proteinExistence type="predicted"/>
<accession>A0A811M910</accession>
<feature type="region of interest" description="Disordered" evidence="1">
    <location>
        <begin position="128"/>
        <end position="177"/>
    </location>
</feature>
<evidence type="ECO:0000256" key="1">
    <source>
        <dbReference type="SAM" id="MobiDB-lite"/>
    </source>
</evidence>
<dbReference type="PANTHER" id="PTHR34133:SF1">
    <property type="entry name" value="EXPRESSED PROTEIN"/>
    <property type="match status" value="1"/>
</dbReference>